<protein>
    <submittedName>
        <fullName evidence="1">ATP-binding protein</fullName>
    </submittedName>
</protein>
<gene>
    <name evidence="1" type="ORF">KKI46_01875</name>
</gene>
<dbReference type="RefSeq" id="WP_214813501.1">
    <property type="nucleotide sequence ID" value="NZ_CP075897.1"/>
</dbReference>
<dbReference type="EMBL" id="CP075897">
    <property type="protein sequence ID" value="QWB30446.1"/>
    <property type="molecule type" value="Genomic_DNA"/>
</dbReference>
<dbReference type="Gene3D" id="3.30.565.10">
    <property type="entry name" value="Histidine kinase-like ATPase, C-terminal domain"/>
    <property type="match status" value="1"/>
</dbReference>
<proteinExistence type="predicted"/>
<keyword evidence="1" id="KW-0547">Nucleotide-binding</keyword>
<dbReference type="InterPro" id="IPR036890">
    <property type="entry name" value="HATPase_C_sf"/>
</dbReference>
<organism evidence="1 2">
    <name type="scientific">Exiguobacterium acetylicum</name>
    <name type="common">Brevibacterium acetylicum</name>
    <dbReference type="NCBI Taxonomy" id="41170"/>
    <lineage>
        <taxon>Bacteria</taxon>
        <taxon>Bacillati</taxon>
        <taxon>Bacillota</taxon>
        <taxon>Bacilli</taxon>
        <taxon>Bacillales</taxon>
        <taxon>Bacillales Family XII. Incertae Sedis</taxon>
        <taxon>Exiguobacterium</taxon>
    </lineage>
</organism>
<evidence type="ECO:0000313" key="2">
    <source>
        <dbReference type="Proteomes" id="UP000679498"/>
    </source>
</evidence>
<keyword evidence="2" id="KW-1185">Reference proteome</keyword>
<accession>A0ABX8GAI7</accession>
<dbReference type="SUPFAM" id="SSF55874">
    <property type="entry name" value="ATPase domain of HSP90 chaperone/DNA topoisomerase II/histidine kinase"/>
    <property type="match status" value="1"/>
</dbReference>
<evidence type="ECO:0000313" key="1">
    <source>
        <dbReference type="EMBL" id="QWB30446.1"/>
    </source>
</evidence>
<keyword evidence="1" id="KW-0067">ATP-binding</keyword>
<dbReference type="Pfam" id="PF13589">
    <property type="entry name" value="HATPase_c_3"/>
    <property type="match status" value="1"/>
</dbReference>
<dbReference type="Proteomes" id="UP000679498">
    <property type="component" value="Chromosome"/>
</dbReference>
<name>A0ABX8GAI7_EXIAC</name>
<reference evidence="1 2" key="1">
    <citation type="submission" date="2021-05" db="EMBL/GenBank/DDBJ databases">
        <title>Biocontrol using Exiguobacterium acetylicum SI17 against litchi downy blight caused by Peronophythora litchii.</title>
        <authorList>
            <person name="Zheng L."/>
        </authorList>
    </citation>
    <scope>NUCLEOTIDE SEQUENCE [LARGE SCALE GENOMIC DNA]</scope>
    <source>
        <strain evidence="1 2">SI17</strain>
    </source>
</reference>
<dbReference type="GO" id="GO:0005524">
    <property type="term" value="F:ATP binding"/>
    <property type="evidence" value="ECO:0007669"/>
    <property type="project" value="UniProtKB-KW"/>
</dbReference>
<sequence length="467" mass="54138">MDEIVKPNLSNFIKSLRDFGYNFSIALADIIDNSIAADSKNISIETNMNPEISLSILDDGFGMTELELIEAMRLGSKDPEEEREKKDLGRFGLGLKTASFSQCKSLTVITKKENKMSFKKWDLDLIEKENEWLLITPNLNEFKHISLLEKLSAQKSGTLVIWEKIDSIQKENYYEELNLLREHLALVFHRFLDGSIRGRKILLDLNNNLIKGFNPFNESNTATQTLPEQLIKFENKTVKITPYILPHHNKLSNEEYNKYATNDGYTKSQGFYLYRSGRLLIHGTWWGLNKISDAHRLIRIRVDISNDQDEIWNIDVKKSIASPNMFIKGELKKILNSILNRGKNVYTRRPKVLEDKTIIPFWEVSHSTDSIKFLINQHHPILVHIKKEMSDQEISFFSTYLKGIEAYIPISAIEAYAITDPQKIKQKELIEETEKKELLDALLNLNLTKEQIDELLKTEIFKGMKER</sequence>
<dbReference type="GeneID" id="88810394"/>